<accession>A0A4Y8RDY1</accession>
<evidence type="ECO:0000256" key="1">
    <source>
        <dbReference type="SAM" id="MobiDB-lite"/>
    </source>
</evidence>
<evidence type="ECO:0000313" key="2">
    <source>
        <dbReference type="EMBL" id="TFF20495.1"/>
    </source>
</evidence>
<sequence length="345" mass="36841">MADRMPRIFRSLETRNGQNAFDTIVEAAVADFLRISRPSAAHSADFSRLVASMWSRLSLEAKRQLALSLSTTPHVPRPLVELLLSSSTEISAPFLFSSPCITREDAVRLAAREEQAPQDTAAELQQHPQRDEAPQHFRPARRAEGGPSEPPIKSAAAARDALRALARPGSRRAPSRIAEAVIPPVTDAAPASPAAAALQEARRGRPVRALDIIAAALGLAPDIAAGLSAEADGRPLVAALKLLGHSRADAMTVVLMVHETAGRDVTVFDRLTGFFDAASPDECRSLLGIEPAPRAVANQPLGRPQHRPLHAEGAGYRSESPARQVTFGRRRNAPSRLADSGGGRL</sequence>
<gene>
    <name evidence="2" type="ORF">E3C22_16430</name>
</gene>
<name>A0A4Y8RDY1_9HYPH</name>
<dbReference type="RefSeq" id="WP_167591803.1">
    <property type="nucleotide sequence ID" value="NZ_SOZD01000005.1"/>
</dbReference>
<reference evidence="2 3" key="1">
    <citation type="submission" date="2019-03" db="EMBL/GenBank/DDBJ databases">
        <title>Jiella endophytica sp. nov., a novel endophytic bacterium isolated from root of Ficus microcarpa Linn. f.</title>
        <authorList>
            <person name="Tuo L."/>
        </authorList>
    </citation>
    <scope>NUCLEOTIDE SEQUENCE [LARGE SCALE GENOMIC DNA]</scope>
    <source>
        <strain evidence="2 3">CBS5Q-3</strain>
    </source>
</reference>
<dbReference type="AlphaFoldDB" id="A0A4Y8RDY1"/>
<feature type="region of interest" description="Disordered" evidence="1">
    <location>
        <begin position="296"/>
        <end position="345"/>
    </location>
</feature>
<feature type="region of interest" description="Disordered" evidence="1">
    <location>
        <begin position="111"/>
        <end position="153"/>
    </location>
</feature>
<dbReference type="Proteomes" id="UP000298179">
    <property type="component" value="Unassembled WGS sequence"/>
</dbReference>
<evidence type="ECO:0000313" key="3">
    <source>
        <dbReference type="Proteomes" id="UP000298179"/>
    </source>
</evidence>
<protein>
    <recommendedName>
        <fullName evidence="4">DUF2336 domain-containing protein</fullName>
    </recommendedName>
</protein>
<evidence type="ECO:0008006" key="4">
    <source>
        <dbReference type="Google" id="ProtNLM"/>
    </source>
</evidence>
<comment type="caution">
    <text evidence="2">The sequence shown here is derived from an EMBL/GenBank/DDBJ whole genome shotgun (WGS) entry which is preliminary data.</text>
</comment>
<organism evidence="2 3">
    <name type="scientific">Jiella endophytica</name>
    <dbReference type="NCBI Taxonomy" id="2558362"/>
    <lineage>
        <taxon>Bacteria</taxon>
        <taxon>Pseudomonadati</taxon>
        <taxon>Pseudomonadota</taxon>
        <taxon>Alphaproteobacteria</taxon>
        <taxon>Hyphomicrobiales</taxon>
        <taxon>Aurantimonadaceae</taxon>
        <taxon>Jiella</taxon>
    </lineage>
</organism>
<dbReference type="EMBL" id="SOZD01000005">
    <property type="protein sequence ID" value="TFF20495.1"/>
    <property type="molecule type" value="Genomic_DNA"/>
</dbReference>
<keyword evidence="3" id="KW-1185">Reference proteome</keyword>
<proteinExistence type="predicted"/>